<name>A0ABZ2JY63_9BACT</name>
<feature type="region of interest" description="Disordered" evidence="1">
    <location>
        <begin position="154"/>
        <end position="174"/>
    </location>
</feature>
<dbReference type="EMBL" id="CP089982">
    <property type="protein sequence ID" value="WXA91440.1"/>
    <property type="molecule type" value="Genomic_DNA"/>
</dbReference>
<reference evidence="2 3" key="1">
    <citation type="submission" date="2021-12" db="EMBL/GenBank/DDBJ databases">
        <title>Discovery of the Pendulisporaceae a myxobacterial family with distinct sporulation behavior and unique specialized metabolism.</title>
        <authorList>
            <person name="Garcia R."/>
            <person name="Popoff A."/>
            <person name="Bader C.D."/>
            <person name="Loehr J."/>
            <person name="Walesch S."/>
            <person name="Walt C."/>
            <person name="Boldt J."/>
            <person name="Bunk B."/>
            <person name="Haeckl F.J.F.P.J."/>
            <person name="Gunesch A.P."/>
            <person name="Birkelbach J."/>
            <person name="Nuebel U."/>
            <person name="Pietschmann T."/>
            <person name="Bach T."/>
            <person name="Mueller R."/>
        </authorList>
    </citation>
    <scope>NUCLEOTIDE SEQUENCE [LARGE SCALE GENOMIC DNA]</scope>
    <source>
        <strain evidence="2 3">MSr12523</strain>
    </source>
</reference>
<keyword evidence="3" id="KW-1185">Reference proteome</keyword>
<protein>
    <submittedName>
        <fullName evidence="2">Uncharacterized protein</fullName>
    </submittedName>
</protein>
<dbReference type="Proteomes" id="UP001379533">
    <property type="component" value="Chromosome"/>
</dbReference>
<gene>
    <name evidence="2" type="ORF">LZC95_33905</name>
</gene>
<organism evidence="2 3">
    <name type="scientific">Pendulispora brunnea</name>
    <dbReference type="NCBI Taxonomy" id="2905690"/>
    <lineage>
        <taxon>Bacteria</taxon>
        <taxon>Pseudomonadati</taxon>
        <taxon>Myxococcota</taxon>
        <taxon>Myxococcia</taxon>
        <taxon>Myxococcales</taxon>
        <taxon>Sorangiineae</taxon>
        <taxon>Pendulisporaceae</taxon>
        <taxon>Pendulispora</taxon>
    </lineage>
</organism>
<accession>A0ABZ2JY63</accession>
<evidence type="ECO:0000313" key="2">
    <source>
        <dbReference type="EMBL" id="WXA91440.1"/>
    </source>
</evidence>
<evidence type="ECO:0000256" key="1">
    <source>
        <dbReference type="SAM" id="MobiDB-lite"/>
    </source>
</evidence>
<proteinExistence type="predicted"/>
<dbReference type="RefSeq" id="WP_394842060.1">
    <property type="nucleotide sequence ID" value="NZ_CP089982.1"/>
</dbReference>
<evidence type="ECO:0000313" key="3">
    <source>
        <dbReference type="Proteomes" id="UP001379533"/>
    </source>
</evidence>
<feature type="region of interest" description="Disordered" evidence="1">
    <location>
        <begin position="270"/>
        <end position="290"/>
    </location>
</feature>
<sequence length="542" mass="55489">MPSPSEPGSVPTIIGVPVLPDAVGESRNGNSVSVVENHSDHTAVTRLVPLLKKLAVGSKIPTAFQAAHIRDEGSSTAVTTRNEIPIIILPPSFQAQAQEQMLARTGVAGDGPALRAEPPKRSRFLRPVVVGLSLLALVTAAGVLVKKQMASTARADASRVAAPPRAAEPTPASAVAPVSEPAVIELPSTAQPTAAAAGCSVAGKPKMIAGQALLSPGVEVAAGTRGIVVGYAPRPVQAVSALVDPATLALTGSRVTHSHDSIRRVTPIPAPAPAGAAPSKNHRPKVAVSTDRPGDAIAMRRTSSGAIPIDLGTAGGQLVWAPHDSDEVNALWPLPGGAPIEGLRAVPLDASGRGYAMAFRRGTSIWTGFISAKGNHRLSPLGDLTETKGLGGEVGSPSIAVSGETVLVAWADRTDRKDAWGLRYRTWRLPHANEPAAETPASTFEVPEGGLGAPYIAPAVSSLGAGRFLLVWTEGPTSGHRVRGLTVDAEGHPQGSPLVISDEGENAGQAQAAILADGHGMVAYLAATPHGFKVMATSITCR</sequence>